<dbReference type="CDD" id="cd21983">
    <property type="entry name" value="HMG-box_SMARCE1"/>
    <property type="match status" value="1"/>
</dbReference>
<dbReference type="SUPFAM" id="SSF47095">
    <property type="entry name" value="HMG-box"/>
    <property type="match status" value="1"/>
</dbReference>
<organism evidence="4">
    <name type="scientific">Amphimedon queenslandica</name>
    <name type="common">Sponge</name>
    <dbReference type="NCBI Taxonomy" id="400682"/>
    <lineage>
        <taxon>Eukaryota</taxon>
        <taxon>Metazoa</taxon>
        <taxon>Porifera</taxon>
        <taxon>Demospongiae</taxon>
        <taxon>Heteroscleromorpha</taxon>
        <taxon>Haplosclerida</taxon>
        <taxon>Niphatidae</taxon>
        <taxon>Amphimedon</taxon>
    </lineage>
</organism>
<dbReference type="InterPro" id="IPR009071">
    <property type="entry name" value="HMG_box_dom"/>
</dbReference>
<dbReference type="GO" id="GO:0031492">
    <property type="term" value="F:nucleosomal DNA binding"/>
    <property type="evidence" value="ECO:0007669"/>
    <property type="project" value="TreeGrafter"/>
</dbReference>
<evidence type="ECO:0000313" key="4">
    <source>
        <dbReference type="EnsemblMetazoa" id="Aqu2.1.36442_001"/>
    </source>
</evidence>
<feature type="region of interest" description="Disordered" evidence="2">
    <location>
        <begin position="310"/>
        <end position="344"/>
    </location>
</feature>
<dbReference type="STRING" id="400682.A0A1X7VA96"/>
<name>A0A1X7VA96_AMPQE</name>
<dbReference type="InParanoid" id="A0A1X7VA96"/>
<feature type="compositionally biased region" description="Low complexity" evidence="2">
    <location>
        <begin position="69"/>
        <end position="85"/>
    </location>
</feature>
<dbReference type="PROSITE" id="PS50118">
    <property type="entry name" value="HMG_BOX_2"/>
    <property type="match status" value="1"/>
</dbReference>
<dbReference type="Pfam" id="PF00505">
    <property type="entry name" value="HMG_box"/>
    <property type="match status" value="1"/>
</dbReference>
<dbReference type="KEGG" id="aqu:100640322"/>
<keyword evidence="1" id="KW-0238">DNA-binding</keyword>
<dbReference type="Gene3D" id="1.10.30.10">
    <property type="entry name" value="High mobility group box domain"/>
    <property type="match status" value="1"/>
</dbReference>
<feature type="region of interest" description="Disordered" evidence="2">
    <location>
        <begin position="28"/>
        <end position="85"/>
    </location>
</feature>
<feature type="compositionally biased region" description="Polar residues" evidence="2">
    <location>
        <begin position="34"/>
        <end position="43"/>
    </location>
</feature>
<evidence type="ECO:0000313" key="5">
    <source>
        <dbReference type="Proteomes" id="UP000007879"/>
    </source>
</evidence>
<proteinExistence type="predicted"/>
<dbReference type="EnsemblMetazoa" id="Aqu2.1.36442_001">
    <property type="protein sequence ID" value="Aqu2.1.36442_001"/>
    <property type="gene ID" value="Aqu2.1.36442"/>
</dbReference>
<evidence type="ECO:0000259" key="3">
    <source>
        <dbReference type="PROSITE" id="PS50118"/>
    </source>
</evidence>
<dbReference type="PANTHER" id="PTHR46232">
    <property type="entry name" value="SMARCE1 REGULATOR OF CHROMATIN"/>
    <property type="match status" value="1"/>
</dbReference>
<dbReference type="AlphaFoldDB" id="A0A1X7VA96"/>
<dbReference type="InterPro" id="IPR036910">
    <property type="entry name" value="HMG_box_dom_sf"/>
</dbReference>
<dbReference type="eggNOG" id="KOG4715">
    <property type="taxonomic scope" value="Eukaryota"/>
</dbReference>
<dbReference type="GO" id="GO:0045892">
    <property type="term" value="P:negative regulation of DNA-templated transcription"/>
    <property type="evidence" value="ECO:0007669"/>
    <property type="project" value="TreeGrafter"/>
</dbReference>
<dbReference type="GO" id="GO:0016514">
    <property type="term" value="C:SWI/SNF complex"/>
    <property type="evidence" value="ECO:0007669"/>
    <property type="project" value="TreeGrafter"/>
</dbReference>
<dbReference type="OrthoDB" id="30931at2759"/>
<evidence type="ECO:0000256" key="2">
    <source>
        <dbReference type="SAM" id="MobiDB-lite"/>
    </source>
</evidence>
<feature type="compositionally biased region" description="Polar residues" evidence="2">
    <location>
        <begin position="315"/>
        <end position="329"/>
    </location>
</feature>
<feature type="DNA-binding region" description="HMG box" evidence="1">
    <location>
        <begin position="87"/>
        <end position="156"/>
    </location>
</feature>
<dbReference type="Proteomes" id="UP000007879">
    <property type="component" value="Unassembled WGS sequence"/>
</dbReference>
<protein>
    <recommendedName>
        <fullName evidence="3">HMG box domain-containing protein</fullName>
    </recommendedName>
</protein>
<dbReference type="SMART" id="SM00398">
    <property type="entry name" value="HMG"/>
    <property type="match status" value="1"/>
</dbReference>
<keyword evidence="1" id="KW-0539">Nucleus</keyword>
<reference evidence="5" key="1">
    <citation type="journal article" date="2010" name="Nature">
        <title>The Amphimedon queenslandica genome and the evolution of animal complexity.</title>
        <authorList>
            <person name="Srivastava M."/>
            <person name="Simakov O."/>
            <person name="Chapman J."/>
            <person name="Fahey B."/>
            <person name="Gauthier M.E."/>
            <person name="Mitros T."/>
            <person name="Richards G.S."/>
            <person name="Conaco C."/>
            <person name="Dacre M."/>
            <person name="Hellsten U."/>
            <person name="Larroux C."/>
            <person name="Putnam N.H."/>
            <person name="Stanke M."/>
            <person name="Adamska M."/>
            <person name="Darling A."/>
            <person name="Degnan S.M."/>
            <person name="Oakley T.H."/>
            <person name="Plachetzki D.C."/>
            <person name="Zhai Y."/>
            <person name="Adamski M."/>
            <person name="Calcino A."/>
            <person name="Cummins S.F."/>
            <person name="Goodstein D.M."/>
            <person name="Harris C."/>
            <person name="Jackson D.J."/>
            <person name="Leys S.P."/>
            <person name="Shu S."/>
            <person name="Woodcroft B.J."/>
            <person name="Vervoort M."/>
            <person name="Kosik K.S."/>
            <person name="Manning G."/>
            <person name="Degnan B.M."/>
            <person name="Rokhsar D.S."/>
        </authorList>
    </citation>
    <scope>NUCLEOTIDE SEQUENCE [LARGE SCALE GENOMIC DNA]</scope>
</reference>
<evidence type="ECO:0000256" key="1">
    <source>
        <dbReference type="PROSITE-ProRule" id="PRU00267"/>
    </source>
</evidence>
<gene>
    <name evidence="4" type="primary">100640322</name>
</gene>
<keyword evidence="5" id="KW-1185">Reference proteome</keyword>
<dbReference type="GO" id="GO:0016922">
    <property type="term" value="F:nuclear receptor binding"/>
    <property type="evidence" value="ECO:0007669"/>
    <property type="project" value="TreeGrafter"/>
</dbReference>
<feature type="domain" description="HMG box" evidence="3">
    <location>
        <begin position="87"/>
        <end position="156"/>
    </location>
</feature>
<accession>A0A1X7VA96</accession>
<sequence>MAGMQPPPHFPYYPAAGPSIGVGQYRSHYPTSAPPMQSMTSHWNLPPPAAQQSHMPHHHSSMGGGGGNKNKAMPGGPMGALKPPKAPEKPLLPYMRYSRKMWEHFKKSEGTDLKVWEVGKIIGQKWRELSDEDKQPYFDEYEAEKVVYDENMKAYKCSFAYKQYLEAKKIAERHANSNSPGPHGYMPDLAPPPPQVIAPPRHPSGSDPRLVMLQQQEEDDEDEYITTKQLASSRYHRNHRLMREIFSDSVLPDIKSSVTMSRIDSLKHQSASLSAHQKKLEDEVNQLEARYSEKRNQFLDDAEKFRKELKRIQDNPPSSWKKTPVQLSSKDIPEPIPSANYHKM</sequence>
<dbReference type="EnsemblMetazoa" id="XM_003385221.3">
    <property type="protein sequence ID" value="XP_003385269.3"/>
    <property type="gene ID" value="LOC100640322"/>
</dbReference>
<dbReference type="PANTHER" id="PTHR46232:SF1">
    <property type="entry name" value="SWI_SNF-RELATED MATRIX-ASSOCIATED ACTIN-DEPENDENT REGULATOR OF CHROMATIN SUBFAMILY E MEMBER 1"/>
    <property type="match status" value="1"/>
</dbReference>
<reference evidence="4" key="2">
    <citation type="submission" date="2017-05" db="UniProtKB">
        <authorList>
            <consortium name="EnsemblMetazoa"/>
        </authorList>
    </citation>
    <scope>IDENTIFICATION</scope>
</reference>
<dbReference type="OMA" id="MERAMIN"/>